<evidence type="ECO:0000313" key="2">
    <source>
        <dbReference type="EMBL" id="CAD8894280.1"/>
    </source>
</evidence>
<gene>
    <name evidence="2" type="ORF">CHYS00102_LOCUS21493</name>
</gene>
<name>A0A7S1FWP5_9STRA</name>
<evidence type="ECO:0000256" key="1">
    <source>
        <dbReference type="SAM" id="MobiDB-lite"/>
    </source>
</evidence>
<feature type="compositionally biased region" description="Polar residues" evidence="1">
    <location>
        <begin position="46"/>
        <end position="64"/>
    </location>
</feature>
<feature type="region of interest" description="Disordered" evidence="1">
    <location>
        <begin position="37"/>
        <end position="68"/>
    </location>
</feature>
<accession>A0A7S1FWP5</accession>
<sequence>MVALSPSTIVGEEIIHIHDQTGSTGVQGEEPIFVPRKSSGAEPVFNASSSIPSLQSNPNPSNRPSMLSSTMDLLSSVSKKNLPYQIFPTIHKFFFQFNRNAVFMPG</sequence>
<dbReference type="AlphaFoldDB" id="A0A7S1FWP5"/>
<dbReference type="EMBL" id="HBFR01029536">
    <property type="protein sequence ID" value="CAD8894280.1"/>
    <property type="molecule type" value="Transcribed_RNA"/>
</dbReference>
<organism evidence="2">
    <name type="scientific">Corethron hystrix</name>
    <dbReference type="NCBI Taxonomy" id="216773"/>
    <lineage>
        <taxon>Eukaryota</taxon>
        <taxon>Sar</taxon>
        <taxon>Stramenopiles</taxon>
        <taxon>Ochrophyta</taxon>
        <taxon>Bacillariophyta</taxon>
        <taxon>Coscinodiscophyceae</taxon>
        <taxon>Corethrophycidae</taxon>
        <taxon>Corethrales</taxon>
        <taxon>Corethraceae</taxon>
        <taxon>Corethron</taxon>
    </lineage>
</organism>
<protein>
    <submittedName>
        <fullName evidence="2">Uncharacterized protein</fullName>
    </submittedName>
</protein>
<proteinExistence type="predicted"/>
<reference evidence="2" key="1">
    <citation type="submission" date="2021-01" db="EMBL/GenBank/DDBJ databases">
        <authorList>
            <person name="Corre E."/>
            <person name="Pelletier E."/>
            <person name="Niang G."/>
            <person name="Scheremetjew M."/>
            <person name="Finn R."/>
            <person name="Kale V."/>
            <person name="Holt S."/>
            <person name="Cochrane G."/>
            <person name="Meng A."/>
            <person name="Brown T."/>
            <person name="Cohen L."/>
        </authorList>
    </citation>
    <scope>NUCLEOTIDE SEQUENCE</scope>
    <source>
        <strain evidence="2">308</strain>
    </source>
</reference>